<evidence type="ECO:0000256" key="3">
    <source>
        <dbReference type="ARBA" id="ARBA00023014"/>
    </source>
</evidence>
<dbReference type="PANTHER" id="PTHR42783:SF3">
    <property type="entry name" value="GLUTAMATE SYNTHASE [NADPH] SMALL CHAIN-RELATED"/>
    <property type="match status" value="1"/>
</dbReference>
<dbReference type="EMBL" id="JBHSFP010000012">
    <property type="protein sequence ID" value="MFC4533010.1"/>
    <property type="molecule type" value="Genomic_DNA"/>
</dbReference>
<dbReference type="InterPro" id="IPR017896">
    <property type="entry name" value="4Fe4S_Fe-S-bd"/>
</dbReference>
<evidence type="ECO:0000256" key="1">
    <source>
        <dbReference type="ARBA" id="ARBA00022723"/>
    </source>
</evidence>
<evidence type="ECO:0000313" key="5">
    <source>
        <dbReference type="EMBL" id="MFC4533010.1"/>
    </source>
</evidence>
<dbReference type="SUPFAM" id="SSF54862">
    <property type="entry name" value="4Fe-4S ferredoxins"/>
    <property type="match status" value="1"/>
</dbReference>
<dbReference type="InterPro" id="IPR023753">
    <property type="entry name" value="FAD/NAD-binding_dom"/>
</dbReference>
<keyword evidence="1" id="KW-0479">Metal-binding</keyword>
<dbReference type="PROSITE" id="PS51379">
    <property type="entry name" value="4FE4S_FER_2"/>
    <property type="match status" value="2"/>
</dbReference>
<organism evidence="5 6">
    <name type="scientific">Sphaerisporangium dianthi</name>
    <dbReference type="NCBI Taxonomy" id="1436120"/>
    <lineage>
        <taxon>Bacteria</taxon>
        <taxon>Bacillati</taxon>
        <taxon>Actinomycetota</taxon>
        <taxon>Actinomycetes</taxon>
        <taxon>Streptosporangiales</taxon>
        <taxon>Streptosporangiaceae</taxon>
        <taxon>Sphaerisporangium</taxon>
    </lineage>
</organism>
<dbReference type="Proteomes" id="UP001596004">
    <property type="component" value="Unassembled WGS sequence"/>
</dbReference>
<reference evidence="6" key="1">
    <citation type="journal article" date="2019" name="Int. J. Syst. Evol. Microbiol.">
        <title>The Global Catalogue of Microorganisms (GCM) 10K type strain sequencing project: providing services to taxonomists for standard genome sequencing and annotation.</title>
        <authorList>
            <consortium name="The Broad Institute Genomics Platform"/>
            <consortium name="The Broad Institute Genome Sequencing Center for Infectious Disease"/>
            <person name="Wu L."/>
            <person name="Ma J."/>
        </authorList>
    </citation>
    <scope>NUCLEOTIDE SEQUENCE [LARGE SCALE GENOMIC DNA]</scope>
    <source>
        <strain evidence="6">CGMCC 4.7132</strain>
    </source>
</reference>
<dbReference type="PANTHER" id="PTHR42783">
    <property type="entry name" value="GLUTAMATE SYNTHASE [NADPH] SMALL CHAIN"/>
    <property type="match status" value="1"/>
</dbReference>
<evidence type="ECO:0000256" key="2">
    <source>
        <dbReference type="ARBA" id="ARBA00023004"/>
    </source>
</evidence>
<keyword evidence="6" id="KW-1185">Reference proteome</keyword>
<dbReference type="PRINTS" id="PR00368">
    <property type="entry name" value="FADPNR"/>
</dbReference>
<dbReference type="Pfam" id="PF07992">
    <property type="entry name" value="Pyr_redox_2"/>
    <property type="match status" value="1"/>
</dbReference>
<feature type="domain" description="4Fe-4S ferredoxin-type" evidence="4">
    <location>
        <begin position="510"/>
        <end position="539"/>
    </location>
</feature>
<keyword evidence="2" id="KW-0408">Iron</keyword>
<dbReference type="Gene3D" id="3.50.50.60">
    <property type="entry name" value="FAD/NAD(P)-binding domain"/>
    <property type="match status" value="2"/>
</dbReference>
<proteinExistence type="predicted"/>
<dbReference type="PRINTS" id="PR00469">
    <property type="entry name" value="PNDRDTASEII"/>
</dbReference>
<dbReference type="Gene3D" id="3.30.70.20">
    <property type="match status" value="1"/>
</dbReference>
<dbReference type="Pfam" id="PF14691">
    <property type="entry name" value="Fer4_20"/>
    <property type="match status" value="1"/>
</dbReference>
<dbReference type="PROSITE" id="PS00198">
    <property type="entry name" value="4FE4S_FER_1"/>
    <property type="match status" value="1"/>
</dbReference>
<dbReference type="InterPro" id="IPR028261">
    <property type="entry name" value="DPD_II"/>
</dbReference>
<accession>A0ABV9CL06</accession>
<dbReference type="Pfam" id="PF12838">
    <property type="entry name" value="Fer4_7"/>
    <property type="match status" value="1"/>
</dbReference>
<dbReference type="InterPro" id="IPR009051">
    <property type="entry name" value="Helical_ferredxn"/>
</dbReference>
<dbReference type="NCBIfam" id="NF009410">
    <property type="entry name" value="PRK12771.1"/>
    <property type="match status" value="1"/>
</dbReference>
<gene>
    <name evidence="5" type="ORF">ACFO60_19710</name>
</gene>
<comment type="caution">
    <text evidence="5">The sequence shown here is derived from an EMBL/GenBank/DDBJ whole genome shotgun (WGS) entry which is preliminary data.</text>
</comment>
<evidence type="ECO:0000313" key="6">
    <source>
        <dbReference type="Proteomes" id="UP001596004"/>
    </source>
</evidence>
<name>A0ABV9CL06_9ACTN</name>
<feature type="domain" description="4Fe-4S ferredoxin-type" evidence="4">
    <location>
        <begin position="479"/>
        <end position="509"/>
    </location>
</feature>
<dbReference type="InterPro" id="IPR036188">
    <property type="entry name" value="FAD/NAD-bd_sf"/>
</dbReference>
<dbReference type="RefSeq" id="WP_380841954.1">
    <property type="nucleotide sequence ID" value="NZ_JBHSFP010000012.1"/>
</dbReference>
<dbReference type="InterPro" id="IPR017900">
    <property type="entry name" value="4Fe4S_Fe_S_CS"/>
</dbReference>
<keyword evidence="3" id="KW-0411">Iron-sulfur</keyword>
<sequence length="541" mass="58318">MDKPFAITLDVGSSLANKTGAWRTERPVYVDRLPPCNQACPAGEDVQQWLYRAEDGSYEAAWRKIMEDNPFPAVMGRVCYHPCQTECNRGQLDEAVGINAVEAFLGDEAIRSGWTVAVEAPPSGKRVLVVGAGPSGLSAAYHLARLGHAVTVMDAGDAAGGMMRYGIPRYRLPREVLDAEIRRITGMGVEVELGRTVTDLPAAMREGGFDAAFLAVGAHIGRRAYIPAGDTARVLDAVTMLRGMEGEGPPLLGRRVVVYGGGDTAMDAARTARRLGATDAVVVYRRIRERMPAHAFEVEEAVEEGVRMKWLSTIARADGERVIVEKMRLDEAGFPQPTGELEELEADTVVLALGQLPDLSLLRGLPGVEVADDVVKIGEDFATGCPGVFAGGDMVHSERTVTVAVGHGKKAARHIDGYLRGTAYRPAPRHAPATFNVLNTWYYSDAPATVRPRLDLARRTSTFDEVQGALDESTALFEARRCLSCGNCFECDNCYGVCPDNAVIKLGPGERFEIDYDYCKGCGLCAAECPCGAITMTPETG</sequence>
<protein>
    <submittedName>
        <fullName evidence="5">NAD(P)-binding protein</fullName>
    </submittedName>
</protein>
<dbReference type="SUPFAM" id="SSF51971">
    <property type="entry name" value="Nucleotide-binding domain"/>
    <property type="match status" value="1"/>
</dbReference>
<dbReference type="Gene3D" id="1.10.1060.10">
    <property type="entry name" value="Alpha-helical ferredoxin"/>
    <property type="match status" value="1"/>
</dbReference>
<evidence type="ECO:0000259" key="4">
    <source>
        <dbReference type="PROSITE" id="PS51379"/>
    </source>
</evidence>